<reference evidence="3 4" key="1">
    <citation type="submission" date="2020-07" db="EMBL/GenBank/DDBJ databases">
        <title>Complete genome sequence for Sandaracinobacter sp. M6.</title>
        <authorList>
            <person name="Tang Y."/>
            <person name="Liu Q."/>
            <person name="Guo Z."/>
            <person name="Lei P."/>
            <person name="Huang B."/>
        </authorList>
    </citation>
    <scope>NUCLEOTIDE SEQUENCE [LARGE SCALE GENOMIC DNA]</scope>
    <source>
        <strain evidence="3 4">M6</strain>
    </source>
</reference>
<dbReference type="PANTHER" id="PTHR36582">
    <property type="entry name" value="ANTITOXIN PARD"/>
    <property type="match status" value="1"/>
</dbReference>
<dbReference type="KEGG" id="sand:H3309_10795"/>
<dbReference type="RefSeq" id="WP_182294723.1">
    <property type="nucleotide sequence ID" value="NZ_CP059851.1"/>
</dbReference>
<dbReference type="Proteomes" id="UP000515292">
    <property type="component" value="Chromosome"/>
</dbReference>
<organism evidence="3 4">
    <name type="scientific">Sandaracinobacteroides saxicola</name>
    <dbReference type="NCBI Taxonomy" id="2759707"/>
    <lineage>
        <taxon>Bacteria</taxon>
        <taxon>Pseudomonadati</taxon>
        <taxon>Pseudomonadota</taxon>
        <taxon>Alphaproteobacteria</taxon>
        <taxon>Sphingomonadales</taxon>
        <taxon>Sphingosinicellaceae</taxon>
        <taxon>Sandaracinobacteroides</taxon>
    </lineage>
</organism>
<evidence type="ECO:0000313" key="4">
    <source>
        <dbReference type="Proteomes" id="UP000515292"/>
    </source>
</evidence>
<accession>A0A7G5IET5</accession>
<sequence>MAARTITVSLGDMAERAAARVRSGDYASTSEVIRAGLRALDREEEALTHIWREKIAESLADPRPPVPIEEVRRRVNAQIAALRAAQVA</sequence>
<dbReference type="Pfam" id="PF03693">
    <property type="entry name" value="ParD_antitoxin"/>
    <property type="match status" value="1"/>
</dbReference>
<dbReference type="AlphaFoldDB" id="A0A7G5IET5"/>
<keyword evidence="4" id="KW-1185">Reference proteome</keyword>
<dbReference type="InterPro" id="IPR010985">
    <property type="entry name" value="Ribbon_hlx_hlx"/>
</dbReference>
<evidence type="ECO:0000256" key="2">
    <source>
        <dbReference type="ARBA" id="ARBA00022649"/>
    </source>
</evidence>
<dbReference type="SUPFAM" id="SSF47598">
    <property type="entry name" value="Ribbon-helix-helix"/>
    <property type="match status" value="1"/>
</dbReference>
<dbReference type="PANTHER" id="PTHR36582:SF2">
    <property type="entry name" value="ANTITOXIN PARD"/>
    <property type="match status" value="1"/>
</dbReference>
<keyword evidence="2" id="KW-1277">Toxin-antitoxin system</keyword>
<dbReference type="Gene3D" id="6.10.10.120">
    <property type="entry name" value="Antitoxin ParD1-like"/>
    <property type="match status" value="1"/>
</dbReference>
<dbReference type="EMBL" id="CP059851">
    <property type="protein sequence ID" value="QMW21877.1"/>
    <property type="molecule type" value="Genomic_DNA"/>
</dbReference>
<dbReference type="GO" id="GO:0006355">
    <property type="term" value="P:regulation of DNA-templated transcription"/>
    <property type="evidence" value="ECO:0007669"/>
    <property type="project" value="InterPro"/>
</dbReference>
<name>A0A7G5IET5_9SPHN</name>
<evidence type="ECO:0000256" key="1">
    <source>
        <dbReference type="ARBA" id="ARBA00008580"/>
    </source>
</evidence>
<dbReference type="InterPro" id="IPR022789">
    <property type="entry name" value="ParD"/>
</dbReference>
<dbReference type="InterPro" id="IPR038296">
    <property type="entry name" value="ParD_sf"/>
</dbReference>
<comment type="similarity">
    <text evidence="1">Belongs to the ParD antitoxin family.</text>
</comment>
<proteinExistence type="inferred from homology"/>
<evidence type="ECO:0000313" key="3">
    <source>
        <dbReference type="EMBL" id="QMW21877.1"/>
    </source>
</evidence>
<gene>
    <name evidence="3" type="ORF">H3309_10795</name>
</gene>
<protein>
    <submittedName>
        <fullName evidence="3">Type II toxin-antitoxin system ParD family antitoxin</fullName>
    </submittedName>
</protein>